<proteinExistence type="predicted"/>
<gene>
    <name evidence="1" type="ORF">GCM10023314_30590</name>
</gene>
<evidence type="ECO:0000313" key="1">
    <source>
        <dbReference type="EMBL" id="GAA4954790.1"/>
    </source>
</evidence>
<reference evidence="2" key="1">
    <citation type="journal article" date="2019" name="Int. J. Syst. Evol. Microbiol.">
        <title>The Global Catalogue of Microorganisms (GCM) 10K type strain sequencing project: providing services to taxonomists for standard genome sequencing and annotation.</title>
        <authorList>
            <consortium name="The Broad Institute Genomics Platform"/>
            <consortium name="The Broad Institute Genome Sequencing Center for Infectious Disease"/>
            <person name="Wu L."/>
            <person name="Ma J."/>
        </authorList>
    </citation>
    <scope>NUCLEOTIDE SEQUENCE [LARGE SCALE GENOMIC DNA]</scope>
    <source>
        <strain evidence="2">JCM 18285</strain>
    </source>
</reference>
<organism evidence="1 2">
    <name type="scientific">Algibacter agarivorans</name>
    <dbReference type="NCBI Taxonomy" id="1109741"/>
    <lineage>
        <taxon>Bacteria</taxon>
        <taxon>Pseudomonadati</taxon>
        <taxon>Bacteroidota</taxon>
        <taxon>Flavobacteriia</taxon>
        <taxon>Flavobacteriales</taxon>
        <taxon>Flavobacteriaceae</taxon>
        <taxon>Algibacter</taxon>
    </lineage>
</organism>
<keyword evidence="2" id="KW-1185">Reference proteome</keyword>
<dbReference type="RefSeq" id="WP_345193593.1">
    <property type="nucleotide sequence ID" value="NZ_BAABJJ010000044.1"/>
</dbReference>
<dbReference type="Proteomes" id="UP001501302">
    <property type="component" value="Unassembled WGS sequence"/>
</dbReference>
<dbReference type="EMBL" id="BAABJJ010000044">
    <property type="protein sequence ID" value="GAA4954790.1"/>
    <property type="molecule type" value="Genomic_DNA"/>
</dbReference>
<comment type="caution">
    <text evidence="1">The sequence shown here is derived from an EMBL/GenBank/DDBJ whole genome shotgun (WGS) entry which is preliminary data.</text>
</comment>
<sequence>MDITIPNKKLFKIYLDLEFVFYNIDYDQILTNIVYDERELYDRNIDGISTFFKLEKSLNNYEYLPEINHSLLAHGQEYAILTYQFTSMFSTRAVTTVQNQKLVAIKVITHNKNK</sequence>
<name>A0ABP9GZQ8_9FLAO</name>
<accession>A0ABP9GZQ8</accession>
<protein>
    <submittedName>
        <fullName evidence="1">Uncharacterized protein</fullName>
    </submittedName>
</protein>
<evidence type="ECO:0000313" key="2">
    <source>
        <dbReference type="Proteomes" id="UP001501302"/>
    </source>
</evidence>